<organism evidence="1">
    <name type="scientific">marine metagenome</name>
    <dbReference type="NCBI Taxonomy" id="408172"/>
    <lineage>
        <taxon>unclassified sequences</taxon>
        <taxon>metagenomes</taxon>
        <taxon>ecological metagenomes</taxon>
    </lineage>
</organism>
<dbReference type="AlphaFoldDB" id="A0A382IXP0"/>
<name>A0A382IXP0_9ZZZZ</name>
<proteinExistence type="predicted"/>
<feature type="non-terminal residue" evidence="1">
    <location>
        <position position="1"/>
    </location>
</feature>
<protein>
    <submittedName>
        <fullName evidence="1">Uncharacterized protein</fullName>
    </submittedName>
</protein>
<accession>A0A382IXP0</accession>
<sequence length="83" mass="9587">VNTDKLLQALSRGIVNIEFTSMNSGDLRSIPCTLNKEHLANHFSMKQHASSDNVLVFRLDSRTWEDIRIDTIQKWYPANLNKE</sequence>
<evidence type="ECO:0000313" key="1">
    <source>
        <dbReference type="EMBL" id="SVC03321.1"/>
    </source>
</evidence>
<gene>
    <name evidence="1" type="ORF">METZ01_LOCUS256175</name>
</gene>
<dbReference type="EMBL" id="UINC01069724">
    <property type="protein sequence ID" value="SVC03321.1"/>
    <property type="molecule type" value="Genomic_DNA"/>
</dbReference>
<reference evidence="1" key="1">
    <citation type="submission" date="2018-05" db="EMBL/GenBank/DDBJ databases">
        <authorList>
            <person name="Lanie J.A."/>
            <person name="Ng W.-L."/>
            <person name="Kazmierczak K.M."/>
            <person name="Andrzejewski T.M."/>
            <person name="Davidsen T.M."/>
            <person name="Wayne K.J."/>
            <person name="Tettelin H."/>
            <person name="Glass J.I."/>
            <person name="Rusch D."/>
            <person name="Podicherti R."/>
            <person name="Tsui H.-C.T."/>
            <person name="Winkler M.E."/>
        </authorList>
    </citation>
    <scope>NUCLEOTIDE SEQUENCE</scope>
</reference>